<dbReference type="PANTHER" id="PTHR32282">
    <property type="entry name" value="BINDING PROTEIN TRANSPEPTIDASE, PUTATIVE-RELATED"/>
    <property type="match status" value="1"/>
</dbReference>
<keyword evidence="13" id="KW-1133">Transmembrane helix</keyword>
<reference evidence="21 22" key="1">
    <citation type="submission" date="2022-01" db="EMBL/GenBank/DDBJ databases">
        <title>Desulfofustis limnae sp. nov., a novel mesophilic sulfate-reducing bacterium isolated from marsh soil.</title>
        <authorList>
            <person name="Watanabe M."/>
            <person name="Takahashi A."/>
            <person name="Kojima H."/>
            <person name="Fukui M."/>
        </authorList>
    </citation>
    <scope>NUCLEOTIDE SEQUENCE [LARGE SCALE GENOMIC DNA]</scope>
    <source>
        <strain evidence="21 22">PPLL</strain>
    </source>
</reference>
<evidence type="ECO:0000256" key="13">
    <source>
        <dbReference type="ARBA" id="ARBA00022989"/>
    </source>
</evidence>
<evidence type="ECO:0000256" key="18">
    <source>
        <dbReference type="ARBA" id="ARBA00049902"/>
    </source>
</evidence>
<sequence length="595" mass="64494">MTLLFSVAFVLSLFLAAVLAGFHHLDIPGIRNVSHYNPLQATVVYDRQGAEVDRIFVENRTVIGLDQMAPLLPKAFVAAEDSRFYEHPGLDFLSVLRALINNIRTGRKSQGGSTITQQVAKGLLLSSEKTYLRKFKEAILAWRIDTLLSKDEILFIYLNHIYLGSGAYGVEAAAQTYFGKSAAALDLAEIALLAGLPQAPSRYSPRDHWSAAHERQRYVLNRMVDDGLISADEARQAHRQPATLQGQGAVGDNGYYLAEVRRRAQNMLGGSLDRAGVRIYTNLDRGLQLAGQKAITDGTLRLAARTAGPVGRDGTPEGALACVEACSGRVRALVGGSDFTRTPFNRSVQAKRPAGSVFKPLVYAAALERRLSPQSRVVDEAISITGADGRPWRPRNFSGRFHGSVTLADALIHSYNIPAIKVLQQIGVKPVQRLARQAGISAELPPDLSLALGAVDVSPLEMTAAYLPFLCDGTAVQPRLIERIDTADGQRLYRAQPERQQAISAATAAQMRQLLIRVITEGTGSAAAGLPGLSGGKTGTSDATRDAWFIGFHEQLVAGVWFGFDRNRSLGGDENGGRTAAPVWLDFMRRALDSR</sequence>
<feature type="domain" description="Glycosyl transferase family 51" evidence="20">
    <location>
        <begin position="52"/>
        <end position="223"/>
    </location>
</feature>
<evidence type="ECO:0000313" key="22">
    <source>
        <dbReference type="Proteomes" id="UP000830055"/>
    </source>
</evidence>
<protein>
    <recommendedName>
        <fullName evidence="17">peptidoglycan glycosyltransferase</fullName>
        <ecNumber evidence="17">2.4.99.28</ecNumber>
    </recommendedName>
</protein>
<comment type="catalytic activity">
    <reaction evidence="18">
        <text>[GlcNAc-(1-&gt;4)-Mur2Ac(oyl-L-Ala-gamma-D-Glu-L-Lys-D-Ala-D-Ala)](n)-di-trans,octa-cis-undecaprenyl diphosphate + beta-D-GlcNAc-(1-&gt;4)-Mur2Ac(oyl-L-Ala-gamma-D-Glu-L-Lys-D-Ala-D-Ala)-di-trans,octa-cis-undecaprenyl diphosphate = [GlcNAc-(1-&gt;4)-Mur2Ac(oyl-L-Ala-gamma-D-Glu-L-Lys-D-Ala-D-Ala)](n+1)-di-trans,octa-cis-undecaprenyl diphosphate + di-trans,octa-cis-undecaprenyl diphosphate + H(+)</text>
        <dbReference type="Rhea" id="RHEA:23708"/>
        <dbReference type="Rhea" id="RHEA-COMP:9602"/>
        <dbReference type="Rhea" id="RHEA-COMP:9603"/>
        <dbReference type="ChEBI" id="CHEBI:15378"/>
        <dbReference type="ChEBI" id="CHEBI:58405"/>
        <dbReference type="ChEBI" id="CHEBI:60033"/>
        <dbReference type="ChEBI" id="CHEBI:78435"/>
        <dbReference type="EC" id="2.4.99.28"/>
    </reaction>
</comment>
<evidence type="ECO:0000256" key="15">
    <source>
        <dbReference type="ARBA" id="ARBA00023268"/>
    </source>
</evidence>
<dbReference type="InterPro" id="IPR001460">
    <property type="entry name" value="PCN-bd_Tpept"/>
</dbReference>
<name>A0ABM7WA90_9BACT</name>
<keyword evidence="11" id="KW-0133">Cell shape</keyword>
<dbReference type="InterPro" id="IPR050396">
    <property type="entry name" value="Glycosyltr_51/Transpeptidase"/>
</dbReference>
<evidence type="ECO:0000256" key="7">
    <source>
        <dbReference type="ARBA" id="ARBA00022676"/>
    </source>
</evidence>
<dbReference type="InterPro" id="IPR036950">
    <property type="entry name" value="PBP_transglycosylase"/>
</dbReference>
<accession>A0ABM7WA90</accession>
<dbReference type="SUPFAM" id="SSF53955">
    <property type="entry name" value="Lysozyme-like"/>
    <property type="match status" value="1"/>
</dbReference>
<evidence type="ECO:0000256" key="14">
    <source>
        <dbReference type="ARBA" id="ARBA00023136"/>
    </source>
</evidence>
<dbReference type="EMBL" id="AP025516">
    <property type="protein sequence ID" value="BDD87809.1"/>
    <property type="molecule type" value="Genomic_DNA"/>
</dbReference>
<evidence type="ECO:0000256" key="5">
    <source>
        <dbReference type="ARBA" id="ARBA00022645"/>
    </source>
</evidence>
<keyword evidence="14" id="KW-0472">Membrane</keyword>
<dbReference type="Pfam" id="PF00912">
    <property type="entry name" value="Transgly"/>
    <property type="match status" value="1"/>
</dbReference>
<keyword evidence="6" id="KW-0645">Protease</keyword>
<evidence type="ECO:0000256" key="12">
    <source>
        <dbReference type="ARBA" id="ARBA00022984"/>
    </source>
</evidence>
<evidence type="ECO:0000256" key="6">
    <source>
        <dbReference type="ARBA" id="ARBA00022670"/>
    </source>
</evidence>
<dbReference type="Pfam" id="PF00905">
    <property type="entry name" value="Transpeptidase"/>
    <property type="match status" value="1"/>
</dbReference>
<dbReference type="InterPro" id="IPR001264">
    <property type="entry name" value="Glyco_trans_51"/>
</dbReference>
<evidence type="ECO:0000259" key="19">
    <source>
        <dbReference type="Pfam" id="PF00905"/>
    </source>
</evidence>
<keyword evidence="8" id="KW-0808">Transferase</keyword>
<comment type="subcellular location">
    <subcellularLocation>
        <location evidence="1">Membrane</location>
    </subcellularLocation>
</comment>
<keyword evidence="16" id="KW-0961">Cell wall biogenesis/degradation</keyword>
<comment type="pathway">
    <text evidence="2">Cell wall biogenesis; peptidoglycan biosynthesis.</text>
</comment>
<dbReference type="Gene3D" id="3.40.710.10">
    <property type="entry name" value="DD-peptidase/beta-lactamase superfamily"/>
    <property type="match status" value="1"/>
</dbReference>
<dbReference type="InterPro" id="IPR023346">
    <property type="entry name" value="Lysozyme-like_dom_sf"/>
</dbReference>
<dbReference type="PANTHER" id="PTHR32282:SF27">
    <property type="entry name" value="PENICILLIN-BINDING PROTEIN 1A"/>
    <property type="match status" value="1"/>
</dbReference>
<dbReference type="Gene3D" id="1.10.3810.10">
    <property type="entry name" value="Biosynthetic peptidoglycan transglycosylase-like"/>
    <property type="match status" value="1"/>
</dbReference>
<evidence type="ECO:0000256" key="16">
    <source>
        <dbReference type="ARBA" id="ARBA00023316"/>
    </source>
</evidence>
<evidence type="ECO:0000256" key="3">
    <source>
        <dbReference type="ARBA" id="ARBA00007090"/>
    </source>
</evidence>
<evidence type="ECO:0000256" key="8">
    <source>
        <dbReference type="ARBA" id="ARBA00022679"/>
    </source>
</evidence>
<evidence type="ECO:0000256" key="9">
    <source>
        <dbReference type="ARBA" id="ARBA00022692"/>
    </source>
</evidence>
<organism evidence="21 22">
    <name type="scientific">Desulfofustis limnaeus</name>
    <dbReference type="NCBI Taxonomy" id="2740163"/>
    <lineage>
        <taxon>Bacteria</taxon>
        <taxon>Pseudomonadati</taxon>
        <taxon>Thermodesulfobacteriota</taxon>
        <taxon>Desulfobulbia</taxon>
        <taxon>Desulfobulbales</taxon>
        <taxon>Desulfocapsaceae</taxon>
        <taxon>Desulfofustis</taxon>
    </lineage>
</organism>
<keyword evidence="5" id="KW-0121">Carboxypeptidase</keyword>
<evidence type="ECO:0000256" key="11">
    <source>
        <dbReference type="ARBA" id="ARBA00022960"/>
    </source>
</evidence>
<keyword evidence="12" id="KW-0573">Peptidoglycan synthesis</keyword>
<evidence type="ECO:0000256" key="4">
    <source>
        <dbReference type="ARBA" id="ARBA00007739"/>
    </source>
</evidence>
<keyword evidence="22" id="KW-1185">Reference proteome</keyword>
<dbReference type="InterPro" id="IPR012338">
    <property type="entry name" value="Beta-lactam/transpept-like"/>
</dbReference>
<evidence type="ECO:0000256" key="2">
    <source>
        <dbReference type="ARBA" id="ARBA00004752"/>
    </source>
</evidence>
<keyword evidence="15" id="KW-0511">Multifunctional enzyme</keyword>
<evidence type="ECO:0000313" key="21">
    <source>
        <dbReference type="EMBL" id="BDD87809.1"/>
    </source>
</evidence>
<evidence type="ECO:0000256" key="10">
    <source>
        <dbReference type="ARBA" id="ARBA00022801"/>
    </source>
</evidence>
<dbReference type="SUPFAM" id="SSF56601">
    <property type="entry name" value="beta-lactamase/transpeptidase-like"/>
    <property type="match status" value="1"/>
</dbReference>
<gene>
    <name evidence="21" type="ORF">DPPLL_21740</name>
</gene>
<evidence type="ECO:0000256" key="17">
    <source>
        <dbReference type="ARBA" id="ARBA00044770"/>
    </source>
</evidence>
<dbReference type="EC" id="2.4.99.28" evidence="17"/>
<evidence type="ECO:0000259" key="20">
    <source>
        <dbReference type="Pfam" id="PF00912"/>
    </source>
</evidence>
<proteinExistence type="inferred from homology"/>
<evidence type="ECO:0000256" key="1">
    <source>
        <dbReference type="ARBA" id="ARBA00004370"/>
    </source>
</evidence>
<keyword evidence="9" id="KW-0812">Transmembrane</keyword>
<comment type="similarity">
    <text evidence="3">In the C-terminal section; belongs to the transpeptidase family.</text>
</comment>
<feature type="domain" description="Penicillin-binding protein transpeptidase" evidence="19">
    <location>
        <begin position="322"/>
        <end position="555"/>
    </location>
</feature>
<dbReference type="Proteomes" id="UP000830055">
    <property type="component" value="Chromosome"/>
</dbReference>
<keyword evidence="7" id="KW-0328">Glycosyltransferase</keyword>
<dbReference type="NCBIfam" id="TIGR02074">
    <property type="entry name" value="PBP_1a_fam"/>
    <property type="match status" value="1"/>
</dbReference>
<comment type="similarity">
    <text evidence="4">In the N-terminal section; belongs to the glycosyltransferase 51 family.</text>
</comment>
<keyword evidence="10" id="KW-0378">Hydrolase</keyword>